<feature type="chain" id="PRO_5046574930" description="LPXTG cell wall anchor domain-containing protein" evidence="3">
    <location>
        <begin position="30"/>
        <end position="114"/>
    </location>
</feature>
<feature type="transmembrane region" description="Helical" evidence="2">
    <location>
        <begin position="88"/>
        <end position="108"/>
    </location>
</feature>
<keyword evidence="3" id="KW-0732">Signal</keyword>
<accession>A0ABQ0C204</accession>
<keyword evidence="2" id="KW-0472">Membrane</keyword>
<dbReference type="RefSeq" id="WP_227211858.1">
    <property type="nucleotide sequence ID" value="NZ_BAABZQ010000001.1"/>
</dbReference>
<keyword evidence="5" id="KW-1185">Reference proteome</keyword>
<feature type="compositionally biased region" description="Basic and acidic residues" evidence="1">
    <location>
        <begin position="42"/>
        <end position="54"/>
    </location>
</feature>
<proteinExistence type="predicted"/>
<evidence type="ECO:0000256" key="1">
    <source>
        <dbReference type="SAM" id="MobiDB-lite"/>
    </source>
</evidence>
<protein>
    <recommendedName>
        <fullName evidence="6">LPXTG cell wall anchor domain-containing protein</fullName>
    </recommendedName>
</protein>
<evidence type="ECO:0008006" key="6">
    <source>
        <dbReference type="Google" id="ProtNLM"/>
    </source>
</evidence>
<feature type="signal peptide" evidence="3">
    <location>
        <begin position="1"/>
        <end position="29"/>
    </location>
</feature>
<evidence type="ECO:0000313" key="4">
    <source>
        <dbReference type="EMBL" id="GAA6502829.1"/>
    </source>
</evidence>
<evidence type="ECO:0000256" key="2">
    <source>
        <dbReference type="SAM" id="Phobius"/>
    </source>
</evidence>
<evidence type="ECO:0000313" key="5">
    <source>
        <dbReference type="Proteomes" id="UP001600941"/>
    </source>
</evidence>
<feature type="region of interest" description="Disordered" evidence="1">
    <location>
        <begin position="32"/>
        <end position="69"/>
    </location>
</feature>
<keyword evidence="2" id="KW-1133">Transmembrane helix</keyword>
<name>A0ABQ0C204_9FIRM</name>
<organism evidence="4 5">
    <name type="scientific">Blautia parvula</name>
    <dbReference type="NCBI Taxonomy" id="2877527"/>
    <lineage>
        <taxon>Bacteria</taxon>
        <taxon>Bacillati</taxon>
        <taxon>Bacillota</taxon>
        <taxon>Clostridia</taxon>
        <taxon>Lachnospirales</taxon>
        <taxon>Lachnospiraceae</taxon>
        <taxon>Blautia</taxon>
    </lineage>
</organism>
<sequence>MGHKRLEKKILPLILCIAIALGNITIAHAGQDTLPADPVNRQTEEAAPLKDREQTGQAEEDSTRTVIINGEEVPLSEGENITKNDNTGLIYVGLFAGILVLAGAREYVVRKRIK</sequence>
<comment type="caution">
    <text evidence="4">The sequence shown here is derived from an EMBL/GenBank/DDBJ whole genome shotgun (WGS) entry which is preliminary data.</text>
</comment>
<reference evidence="4 5" key="1">
    <citation type="submission" date="2024-04" db="EMBL/GenBank/DDBJ databases">
        <title>Defined microbial consortia suppress multidrug-resistant proinflammatory Enterobacteriaceae via ecological control.</title>
        <authorList>
            <person name="Furuichi M."/>
            <person name="Kawaguchi T."/>
            <person name="Pust M."/>
            <person name="Yasuma K."/>
            <person name="Plichta D."/>
            <person name="Hasegawa N."/>
            <person name="Ohya T."/>
            <person name="Bhattarai S."/>
            <person name="Sasajima S."/>
            <person name="Aoto Y."/>
            <person name="Tuganbaev T."/>
            <person name="Yaginuma M."/>
            <person name="Ueda M."/>
            <person name="Okahashi N."/>
            <person name="Amafuji K."/>
            <person name="Kiridooshi Y."/>
            <person name="Sugita K."/>
            <person name="Strazar M."/>
            <person name="Skelly A."/>
            <person name="Suda W."/>
            <person name="Hattori M."/>
            <person name="Nakamoto N."/>
            <person name="Caballero S."/>
            <person name="Norman J."/>
            <person name="Olle B."/>
            <person name="Tanoue T."/>
            <person name="Arita M."/>
            <person name="Bucci V."/>
            <person name="Atarashi K."/>
            <person name="Xavier R."/>
            <person name="Honda K."/>
        </authorList>
    </citation>
    <scope>NUCLEOTIDE SEQUENCE [LARGE SCALE GENOMIC DNA]</scope>
    <source>
        <strain evidence="5">k34-0107-D12</strain>
    </source>
</reference>
<dbReference type="Proteomes" id="UP001600941">
    <property type="component" value="Unassembled WGS sequence"/>
</dbReference>
<dbReference type="EMBL" id="BAABZQ010000001">
    <property type="protein sequence ID" value="GAA6502829.1"/>
    <property type="molecule type" value="Genomic_DNA"/>
</dbReference>
<gene>
    <name evidence="4" type="ORF">K340107D12_56450</name>
</gene>
<keyword evidence="2" id="KW-0812">Transmembrane</keyword>
<evidence type="ECO:0000256" key="3">
    <source>
        <dbReference type="SAM" id="SignalP"/>
    </source>
</evidence>